<keyword evidence="8" id="KW-1015">Disulfide bond</keyword>
<keyword evidence="3" id="KW-0430">Lectin</keyword>
<keyword evidence="7 11" id="KW-0472">Membrane</keyword>
<evidence type="ECO:0000313" key="14">
    <source>
        <dbReference type="Proteomes" id="UP000694394"/>
    </source>
</evidence>
<evidence type="ECO:0000256" key="3">
    <source>
        <dbReference type="ARBA" id="ARBA00022734"/>
    </source>
</evidence>
<keyword evidence="2 11" id="KW-0812">Transmembrane</keyword>
<evidence type="ECO:0000259" key="12">
    <source>
        <dbReference type="PROSITE" id="PS50041"/>
    </source>
</evidence>
<dbReference type="Pfam" id="PF08391">
    <property type="entry name" value="Ly49"/>
    <property type="match status" value="1"/>
</dbReference>
<organism evidence="13 14">
    <name type="scientific">Microcebus murinus</name>
    <name type="common">Gray mouse lemur</name>
    <name type="synonym">Lemur murinus</name>
    <dbReference type="NCBI Taxonomy" id="30608"/>
    <lineage>
        <taxon>Eukaryota</taxon>
        <taxon>Metazoa</taxon>
        <taxon>Chordata</taxon>
        <taxon>Craniata</taxon>
        <taxon>Vertebrata</taxon>
        <taxon>Euteleostomi</taxon>
        <taxon>Mammalia</taxon>
        <taxon>Eutheria</taxon>
        <taxon>Euarchontoglires</taxon>
        <taxon>Primates</taxon>
        <taxon>Strepsirrhini</taxon>
        <taxon>Lemuriformes</taxon>
        <taxon>Cheirogaleidae</taxon>
        <taxon>Microcebus</taxon>
    </lineage>
</organism>
<dbReference type="Ensembl" id="ENSMICT00000013200.3">
    <property type="protein sequence ID" value="ENSMICP00000012037.3"/>
    <property type="gene ID" value="ENSMICG00000013206.3"/>
</dbReference>
<evidence type="ECO:0000256" key="4">
    <source>
        <dbReference type="ARBA" id="ARBA00022889"/>
    </source>
</evidence>
<dbReference type="PANTHER" id="PTHR46329">
    <property type="entry name" value="KILLER CELL LECTIN-LIKE RECEPTOR 2"/>
    <property type="match status" value="1"/>
</dbReference>
<feature type="transmembrane region" description="Helical" evidence="11">
    <location>
        <begin position="42"/>
        <end position="66"/>
    </location>
</feature>
<feature type="domain" description="C-type lectin" evidence="12">
    <location>
        <begin position="154"/>
        <end position="263"/>
    </location>
</feature>
<dbReference type="GO" id="GO:0030246">
    <property type="term" value="F:carbohydrate binding"/>
    <property type="evidence" value="ECO:0007669"/>
    <property type="project" value="UniProtKB-KW"/>
</dbReference>
<dbReference type="OrthoDB" id="2142683at2759"/>
<dbReference type="GO" id="GO:0007155">
    <property type="term" value="P:cell adhesion"/>
    <property type="evidence" value="ECO:0007669"/>
    <property type="project" value="UniProtKB-KW"/>
</dbReference>
<dbReference type="Gene3D" id="3.10.100.10">
    <property type="entry name" value="Mannose-Binding Protein A, subunit A"/>
    <property type="match status" value="1"/>
</dbReference>
<sequence length="281" mass="32135">MSDQGVIYSTVRFLQSSSESESGRSPDVTLRPEKTDDKEFSVSWRLIAVSLGILCLVLLVIVTVLVTKIFQCIQERHQQQEILGHLSQKDNYLKEQLLINKTLEYDILKNESLQQKKKLDSLFLKNNICHIKNEIFSKSLENTGKRYEAHWTCCGLSCYYFAVENKNWKGCKQTCQSYKSSLLKIDDEDELTFVQLQIYKNNYWIGLSYDERESKWKWVDSGSSPGINVGIMNSSSGRGKCGFLSSTRVAAIDCIQTYNCICEKRIGCSIFSASACTEKKR</sequence>
<evidence type="ECO:0000256" key="11">
    <source>
        <dbReference type="SAM" id="Phobius"/>
    </source>
</evidence>
<evidence type="ECO:0000256" key="7">
    <source>
        <dbReference type="ARBA" id="ARBA00023136"/>
    </source>
</evidence>
<dbReference type="InterPro" id="IPR052013">
    <property type="entry name" value="Mouse_KLRs"/>
</dbReference>
<keyword evidence="10" id="KW-0325">Glycoprotein</keyword>
<name>A0A8C5V7I8_MICMU</name>
<dbReference type="SUPFAM" id="SSF56436">
    <property type="entry name" value="C-type lectin-like"/>
    <property type="match status" value="1"/>
</dbReference>
<dbReference type="InterPro" id="IPR013600">
    <property type="entry name" value="Ly49_N"/>
</dbReference>
<evidence type="ECO:0000256" key="1">
    <source>
        <dbReference type="ARBA" id="ARBA00004606"/>
    </source>
</evidence>
<dbReference type="SMART" id="SM00034">
    <property type="entry name" value="CLECT"/>
    <property type="match status" value="1"/>
</dbReference>
<dbReference type="GO" id="GO:0005886">
    <property type="term" value="C:plasma membrane"/>
    <property type="evidence" value="ECO:0007669"/>
    <property type="project" value="UniProtKB-ARBA"/>
</dbReference>
<reference evidence="13" key="3">
    <citation type="submission" date="2025-09" db="UniProtKB">
        <authorList>
            <consortium name="Ensembl"/>
        </authorList>
    </citation>
    <scope>IDENTIFICATION</scope>
</reference>
<dbReference type="Proteomes" id="UP000694394">
    <property type="component" value="Chromosome 7"/>
</dbReference>
<reference evidence="13" key="2">
    <citation type="submission" date="2025-08" db="UniProtKB">
        <authorList>
            <consortium name="Ensembl"/>
        </authorList>
    </citation>
    <scope>IDENTIFICATION</scope>
</reference>
<comment type="subcellular location">
    <subcellularLocation>
        <location evidence="1">Membrane</location>
        <topology evidence="1">Single-pass type II membrane protein</topology>
    </subcellularLocation>
</comment>
<evidence type="ECO:0000256" key="9">
    <source>
        <dbReference type="ARBA" id="ARBA00023170"/>
    </source>
</evidence>
<keyword evidence="9" id="KW-0675">Receptor</keyword>
<evidence type="ECO:0000256" key="10">
    <source>
        <dbReference type="ARBA" id="ARBA00023180"/>
    </source>
</evidence>
<proteinExistence type="predicted"/>
<evidence type="ECO:0000256" key="5">
    <source>
        <dbReference type="ARBA" id="ARBA00022968"/>
    </source>
</evidence>
<keyword evidence="5" id="KW-0735">Signal-anchor</keyword>
<keyword evidence="6 11" id="KW-1133">Transmembrane helix</keyword>
<dbReference type="InterPro" id="IPR001304">
    <property type="entry name" value="C-type_lectin-like"/>
</dbReference>
<dbReference type="PROSITE" id="PS50041">
    <property type="entry name" value="C_TYPE_LECTIN_2"/>
    <property type="match status" value="1"/>
</dbReference>
<reference evidence="13" key="1">
    <citation type="submission" date="2016-12" db="EMBL/GenBank/DDBJ databases">
        <title>Mouse lemur reference genome and diversity panel.</title>
        <authorList>
            <person name="Harris R."/>
            <person name="Larsen P."/>
            <person name="Liu Y."/>
            <person name="Hughes D.S."/>
            <person name="Murali S."/>
            <person name="Raveendran M."/>
            <person name="Korchina V."/>
            <person name="Wang M."/>
            <person name="Jhangiani S."/>
            <person name="Bandaranaike D."/>
            <person name="Bellair M."/>
            <person name="Blankenburg K."/>
            <person name="Chao H."/>
            <person name="Dahdouli M."/>
            <person name="Dinh H."/>
            <person name="Doddapaneni H."/>
            <person name="English A."/>
            <person name="Firestine M."/>
            <person name="Gnanaolivu R."/>
            <person name="Gross S."/>
            <person name="Hernandez B."/>
            <person name="Javaid M."/>
            <person name="Jayaseelan J."/>
            <person name="Jones J."/>
            <person name="Khan Z."/>
            <person name="Kovar C."/>
            <person name="Kurapati P."/>
            <person name="Le B."/>
            <person name="Lee S."/>
            <person name="Li M."/>
            <person name="Mathew T."/>
            <person name="Narasimhan A."/>
            <person name="Ngo D."/>
            <person name="Nguyen L."/>
            <person name="Okwuonu G."/>
            <person name="Ongeri F."/>
            <person name="Osuji N."/>
            <person name="Pu L.-L."/>
            <person name="Puazo M."/>
            <person name="Quiroz J."/>
            <person name="Raj R."/>
            <person name="Rajbhandari K."/>
            <person name="Reid J.G."/>
            <person name="Santibanez J."/>
            <person name="Sexton D."/>
            <person name="Skinner E."/>
            <person name="Vee V."/>
            <person name="Weissenberger G."/>
            <person name="Wu Y."/>
            <person name="Xin Y."/>
            <person name="Han Y."/>
            <person name="Campbell C."/>
            <person name="Brown A."/>
            <person name="Sullivan B."/>
            <person name="Shelton J."/>
            <person name="Brown S."/>
            <person name="Dudchenko O."/>
            <person name="Machol I."/>
            <person name="Durand N."/>
            <person name="Shamim M."/>
            <person name="Lieberman A."/>
            <person name="Muzny D.M."/>
            <person name="Richards S."/>
            <person name="Yoder A."/>
            <person name="Worley K.C."/>
            <person name="Rogers J."/>
            <person name="Gibbs R.A."/>
        </authorList>
    </citation>
    <scope>NUCLEOTIDE SEQUENCE [LARGE SCALE GENOMIC DNA]</scope>
</reference>
<dbReference type="CDD" id="cd03593">
    <property type="entry name" value="CLECT_NK_receptors_like"/>
    <property type="match status" value="1"/>
</dbReference>
<dbReference type="RefSeq" id="XP_012596940.2">
    <property type="nucleotide sequence ID" value="XM_012741486.2"/>
</dbReference>
<dbReference type="InterPro" id="IPR033992">
    <property type="entry name" value="NKR-like_CTLD"/>
</dbReference>
<dbReference type="AlphaFoldDB" id="A0A8C5V7I8"/>
<gene>
    <name evidence="13" type="primary">LOC105858380</name>
</gene>
<keyword evidence="4" id="KW-0130">Cell adhesion</keyword>
<evidence type="ECO:0000256" key="2">
    <source>
        <dbReference type="ARBA" id="ARBA00022692"/>
    </source>
</evidence>
<dbReference type="InterPro" id="IPR016187">
    <property type="entry name" value="CTDL_fold"/>
</dbReference>
<evidence type="ECO:0000256" key="6">
    <source>
        <dbReference type="ARBA" id="ARBA00022989"/>
    </source>
</evidence>
<evidence type="ECO:0000256" key="8">
    <source>
        <dbReference type="ARBA" id="ARBA00023157"/>
    </source>
</evidence>
<dbReference type="EMBL" id="ABDC03010331">
    <property type="status" value="NOT_ANNOTATED_CDS"/>
    <property type="molecule type" value="Genomic_DNA"/>
</dbReference>
<accession>A0A8C5V7I8</accession>
<keyword evidence="14" id="KW-1185">Reference proteome</keyword>
<evidence type="ECO:0000313" key="13">
    <source>
        <dbReference type="Ensembl" id="ENSMICP00000012037.3"/>
    </source>
</evidence>
<dbReference type="InterPro" id="IPR016186">
    <property type="entry name" value="C-type_lectin-like/link_sf"/>
</dbReference>
<dbReference type="GeneTree" id="ENSGT00390000008117"/>
<protein>
    <recommendedName>
        <fullName evidence="12">C-type lectin domain-containing protein</fullName>
    </recommendedName>
</protein>
<dbReference type="PANTHER" id="PTHR46329:SF1">
    <property type="entry name" value="KILLER CELL LECTIN-LIKE RECEPTOR 2"/>
    <property type="match status" value="1"/>
</dbReference>
<dbReference type="Pfam" id="PF00059">
    <property type="entry name" value="Lectin_C"/>
    <property type="match status" value="1"/>
</dbReference>